<proteinExistence type="predicted"/>
<sequence>MLLSSHPTHSSLILGPLSIVIVCHGSRAPAQRTGVAMPHMCNITPGSLPFERGGFPSMCNVTAERSLPPICERPLIQLWH</sequence>
<dbReference type="Proteomes" id="UP000887013">
    <property type="component" value="Unassembled WGS sequence"/>
</dbReference>
<protein>
    <submittedName>
        <fullName evidence="1">Uncharacterized protein</fullName>
    </submittedName>
</protein>
<dbReference type="AlphaFoldDB" id="A0A8X6QFJ6"/>
<evidence type="ECO:0000313" key="1">
    <source>
        <dbReference type="EMBL" id="GFU19412.1"/>
    </source>
</evidence>
<reference evidence="1" key="1">
    <citation type="submission" date="2020-08" db="EMBL/GenBank/DDBJ databases">
        <title>Multicomponent nature underlies the extraordinary mechanical properties of spider dragline silk.</title>
        <authorList>
            <person name="Kono N."/>
            <person name="Nakamura H."/>
            <person name="Mori M."/>
            <person name="Yoshida Y."/>
            <person name="Ohtoshi R."/>
            <person name="Malay A.D."/>
            <person name="Moran D.A.P."/>
            <person name="Tomita M."/>
            <person name="Numata K."/>
            <person name="Arakawa K."/>
        </authorList>
    </citation>
    <scope>NUCLEOTIDE SEQUENCE</scope>
</reference>
<name>A0A8X6QFJ6_NEPPI</name>
<keyword evidence="2" id="KW-1185">Reference proteome</keyword>
<accession>A0A8X6QFJ6</accession>
<dbReference type="EMBL" id="BMAW01031060">
    <property type="protein sequence ID" value="GFU19412.1"/>
    <property type="molecule type" value="Genomic_DNA"/>
</dbReference>
<evidence type="ECO:0000313" key="2">
    <source>
        <dbReference type="Proteomes" id="UP000887013"/>
    </source>
</evidence>
<gene>
    <name evidence="1" type="ORF">NPIL_31631</name>
</gene>
<organism evidence="1 2">
    <name type="scientific">Nephila pilipes</name>
    <name type="common">Giant wood spider</name>
    <name type="synonym">Nephila maculata</name>
    <dbReference type="NCBI Taxonomy" id="299642"/>
    <lineage>
        <taxon>Eukaryota</taxon>
        <taxon>Metazoa</taxon>
        <taxon>Ecdysozoa</taxon>
        <taxon>Arthropoda</taxon>
        <taxon>Chelicerata</taxon>
        <taxon>Arachnida</taxon>
        <taxon>Araneae</taxon>
        <taxon>Araneomorphae</taxon>
        <taxon>Entelegynae</taxon>
        <taxon>Araneoidea</taxon>
        <taxon>Nephilidae</taxon>
        <taxon>Nephila</taxon>
    </lineage>
</organism>
<comment type="caution">
    <text evidence="1">The sequence shown here is derived from an EMBL/GenBank/DDBJ whole genome shotgun (WGS) entry which is preliminary data.</text>
</comment>